<organism evidence="1 2">
    <name type="scientific">Candidatus Nealsonbacteria bacterium CG_4_8_14_3_um_filter_40_11</name>
    <dbReference type="NCBI Taxonomy" id="1974690"/>
    <lineage>
        <taxon>Bacteria</taxon>
        <taxon>Candidatus Nealsoniibacteriota</taxon>
    </lineage>
</organism>
<evidence type="ECO:0000313" key="1">
    <source>
        <dbReference type="EMBL" id="PIW90323.1"/>
    </source>
</evidence>
<gene>
    <name evidence="1" type="ORF">COZ92_01025</name>
</gene>
<dbReference type="Gene3D" id="3.90.1140.10">
    <property type="entry name" value="Cyclic phosphodiesterase"/>
    <property type="match status" value="1"/>
</dbReference>
<dbReference type="SUPFAM" id="SSF55144">
    <property type="entry name" value="LigT-like"/>
    <property type="match status" value="1"/>
</dbReference>
<dbReference type="EMBL" id="PFHH01000020">
    <property type="protein sequence ID" value="PIW90323.1"/>
    <property type="molecule type" value="Genomic_DNA"/>
</dbReference>
<dbReference type="Pfam" id="PF07823">
    <property type="entry name" value="CPDase"/>
    <property type="match status" value="1"/>
</dbReference>
<reference evidence="2" key="1">
    <citation type="submission" date="2017-09" db="EMBL/GenBank/DDBJ databases">
        <title>Depth-based differentiation of microbial function through sediment-hosted aquifers and enrichment of novel symbionts in the deep terrestrial subsurface.</title>
        <authorList>
            <person name="Probst A.J."/>
            <person name="Ladd B."/>
            <person name="Jarett J.K."/>
            <person name="Geller-Mcgrath D.E."/>
            <person name="Sieber C.M.K."/>
            <person name="Emerson J.B."/>
            <person name="Anantharaman K."/>
            <person name="Thomas B.C."/>
            <person name="Malmstrom R."/>
            <person name="Stieglmeier M."/>
            <person name="Klingl A."/>
            <person name="Woyke T."/>
            <person name="Ryan C.M."/>
            <person name="Banfield J.F."/>
        </authorList>
    </citation>
    <scope>NUCLEOTIDE SEQUENCE [LARGE SCALE GENOMIC DNA]</scope>
</reference>
<dbReference type="InterPro" id="IPR012386">
    <property type="entry name" value="Cyclic-nucl_3Pdiesterase"/>
</dbReference>
<evidence type="ECO:0008006" key="3">
    <source>
        <dbReference type="Google" id="ProtNLM"/>
    </source>
</evidence>
<dbReference type="InterPro" id="IPR009097">
    <property type="entry name" value="Cyclic_Pdiesterase"/>
</dbReference>
<evidence type="ECO:0000313" key="2">
    <source>
        <dbReference type="Proteomes" id="UP000229238"/>
    </source>
</evidence>
<comment type="caution">
    <text evidence="1">The sequence shown here is derived from an EMBL/GenBank/DDBJ whole genome shotgun (WGS) entry which is preliminary data.</text>
</comment>
<dbReference type="GO" id="GO:0009187">
    <property type="term" value="P:cyclic nucleotide metabolic process"/>
    <property type="evidence" value="ECO:0007669"/>
    <property type="project" value="TreeGrafter"/>
</dbReference>
<name>A0A2M7IKB4_9BACT</name>
<accession>A0A2M7IKB4</accession>
<proteinExistence type="predicted"/>
<dbReference type="PANTHER" id="PTHR28141:SF1">
    <property type="entry name" value="2',3'-CYCLIC-NUCLEOTIDE 3'-PHOSPHODIESTERASE"/>
    <property type="match status" value="1"/>
</dbReference>
<dbReference type="Proteomes" id="UP000229238">
    <property type="component" value="Unassembled WGS sequence"/>
</dbReference>
<protein>
    <recommendedName>
        <fullName evidence="3">Cyclic phosphodiesterase-like protein</fullName>
    </recommendedName>
</protein>
<sequence length="172" mass="19722">MRGEGYSIWLIPTGETYQKLAKIISALSEKYSTPNFEPHVTLIGGGDLIGTEEEAVSKTLKLTEALKPFEIKLAKADYFNEYFKCLFIRAEKTKEVIEANDIARKHLNLKPIPDYMPHLSLMYGDINSEIKEKILADLGREFNLSFEVKSIHLFSTTGEVKDWYKIKEFPLK</sequence>
<dbReference type="PANTHER" id="PTHR28141">
    <property type="entry name" value="2',3'-CYCLIC-NUCLEOTIDE 3'-PHOSPHODIESTERASE"/>
    <property type="match status" value="1"/>
</dbReference>
<dbReference type="AlphaFoldDB" id="A0A2M7IKB4"/>
<dbReference type="GO" id="GO:0004113">
    <property type="term" value="F:2',3'-cyclic-nucleotide 3'-phosphodiesterase activity"/>
    <property type="evidence" value="ECO:0007669"/>
    <property type="project" value="TreeGrafter"/>
</dbReference>